<dbReference type="Proteomes" id="UP000319255">
    <property type="component" value="Unassembled WGS sequence"/>
</dbReference>
<dbReference type="RefSeq" id="WP_140455524.1">
    <property type="nucleotide sequence ID" value="NZ_VFRP01000023.1"/>
</dbReference>
<keyword evidence="1" id="KW-0812">Transmembrane</keyword>
<feature type="transmembrane region" description="Helical" evidence="1">
    <location>
        <begin position="47"/>
        <end position="71"/>
    </location>
</feature>
<keyword evidence="1" id="KW-1133">Transmembrane helix</keyword>
<evidence type="ECO:0000313" key="2">
    <source>
        <dbReference type="EMBL" id="TPE48287.1"/>
    </source>
</evidence>
<evidence type="ECO:0000313" key="3">
    <source>
        <dbReference type="Proteomes" id="UP000319255"/>
    </source>
</evidence>
<dbReference type="AlphaFoldDB" id="A0A501WM20"/>
<keyword evidence="3" id="KW-1185">Reference proteome</keyword>
<name>A0A501WM20_9RHOB</name>
<sequence>MMMLVVILGGIMVAAGLIGLGYCVRAGFRIRREKPAPDVAEARFRLLLVVNFASVGLAALGLGLLVVGLVLGR</sequence>
<organism evidence="2 3">
    <name type="scientific">Amaricoccus solimangrovi</name>
    <dbReference type="NCBI Taxonomy" id="2589815"/>
    <lineage>
        <taxon>Bacteria</taxon>
        <taxon>Pseudomonadati</taxon>
        <taxon>Pseudomonadota</taxon>
        <taxon>Alphaproteobacteria</taxon>
        <taxon>Rhodobacterales</taxon>
        <taxon>Paracoccaceae</taxon>
        <taxon>Amaricoccus</taxon>
    </lineage>
</organism>
<protein>
    <submittedName>
        <fullName evidence="2">Uncharacterized protein</fullName>
    </submittedName>
</protein>
<accession>A0A501WM20</accession>
<dbReference type="EMBL" id="VFRP01000023">
    <property type="protein sequence ID" value="TPE48287.1"/>
    <property type="molecule type" value="Genomic_DNA"/>
</dbReference>
<keyword evidence="1" id="KW-0472">Membrane</keyword>
<gene>
    <name evidence="2" type="ORF">FJM51_18025</name>
</gene>
<dbReference type="OrthoDB" id="7875737at2"/>
<proteinExistence type="predicted"/>
<comment type="caution">
    <text evidence="2">The sequence shown here is derived from an EMBL/GenBank/DDBJ whole genome shotgun (WGS) entry which is preliminary data.</text>
</comment>
<reference evidence="2 3" key="1">
    <citation type="submission" date="2019-06" db="EMBL/GenBank/DDBJ databases">
        <title>A novel bacterium of genus Amaricoccus, isolated from marine sediment.</title>
        <authorList>
            <person name="Huang H."/>
            <person name="Mo K."/>
            <person name="Hu Y."/>
        </authorList>
    </citation>
    <scope>NUCLEOTIDE SEQUENCE [LARGE SCALE GENOMIC DNA]</scope>
    <source>
        <strain evidence="2 3">HB172011</strain>
    </source>
</reference>
<evidence type="ECO:0000256" key="1">
    <source>
        <dbReference type="SAM" id="Phobius"/>
    </source>
</evidence>